<evidence type="ECO:0000313" key="2">
    <source>
        <dbReference type="EnsemblMetazoa" id="GPPI019918-PA"/>
    </source>
</evidence>
<sequence length="145" mass="16318">MIGWLQVIRYALSKRRATQKTLAVCMNYSSLVVFIIILEAVVVVVGGYLAGDEKKTVPNFYVKNNLRGVLSASRVVLYMKMSRKNLQQLSIHIENFIAPPLKQNNNKKQCNACAYRVSMCECIQLSLNVSWRQNLLSLSGSYAGL</sequence>
<keyword evidence="1" id="KW-0472">Membrane</keyword>
<name>A0A1B0B5V7_9MUSC</name>
<dbReference type="AlphaFoldDB" id="A0A1B0B5V7"/>
<accession>A0A1B0B5V7</accession>
<dbReference type="EMBL" id="JXJN01008887">
    <property type="status" value="NOT_ANNOTATED_CDS"/>
    <property type="molecule type" value="Genomic_DNA"/>
</dbReference>
<dbReference type="EnsemblMetazoa" id="GPPI019918-RA">
    <property type="protein sequence ID" value="GPPI019918-PA"/>
    <property type="gene ID" value="GPPI019918"/>
</dbReference>
<proteinExistence type="predicted"/>
<reference evidence="2" key="2">
    <citation type="submission" date="2020-05" db="UniProtKB">
        <authorList>
            <consortium name="EnsemblMetazoa"/>
        </authorList>
    </citation>
    <scope>IDENTIFICATION</scope>
    <source>
        <strain evidence="2">IAEA</strain>
    </source>
</reference>
<dbReference type="VEuPathDB" id="VectorBase:GPPI019918"/>
<keyword evidence="3" id="KW-1185">Reference proteome</keyword>
<dbReference type="Proteomes" id="UP000092460">
    <property type="component" value="Unassembled WGS sequence"/>
</dbReference>
<keyword evidence="1" id="KW-0812">Transmembrane</keyword>
<keyword evidence="1" id="KW-1133">Transmembrane helix</keyword>
<protein>
    <submittedName>
        <fullName evidence="2">Uncharacterized protein</fullName>
    </submittedName>
</protein>
<organism evidence="2 3">
    <name type="scientific">Glossina palpalis gambiensis</name>
    <dbReference type="NCBI Taxonomy" id="67801"/>
    <lineage>
        <taxon>Eukaryota</taxon>
        <taxon>Metazoa</taxon>
        <taxon>Ecdysozoa</taxon>
        <taxon>Arthropoda</taxon>
        <taxon>Hexapoda</taxon>
        <taxon>Insecta</taxon>
        <taxon>Pterygota</taxon>
        <taxon>Neoptera</taxon>
        <taxon>Endopterygota</taxon>
        <taxon>Diptera</taxon>
        <taxon>Brachycera</taxon>
        <taxon>Muscomorpha</taxon>
        <taxon>Hippoboscoidea</taxon>
        <taxon>Glossinidae</taxon>
        <taxon>Glossina</taxon>
    </lineage>
</organism>
<evidence type="ECO:0000256" key="1">
    <source>
        <dbReference type="SAM" id="Phobius"/>
    </source>
</evidence>
<reference evidence="3" key="1">
    <citation type="submission" date="2015-01" db="EMBL/GenBank/DDBJ databases">
        <authorList>
            <person name="Aksoy S."/>
            <person name="Warren W."/>
            <person name="Wilson R.K."/>
        </authorList>
    </citation>
    <scope>NUCLEOTIDE SEQUENCE [LARGE SCALE GENOMIC DNA]</scope>
    <source>
        <strain evidence="3">IAEA</strain>
    </source>
</reference>
<feature type="transmembrane region" description="Helical" evidence="1">
    <location>
        <begin position="21"/>
        <end position="49"/>
    </location>
</feature>
<evidence type="ECO:0000313" key="3">
    <source>
        <dbReference type="Proteomes" id="UP000092460"/>
    </source>
</evidence>